<evidence type="ECO:0000313" key="16">
    <source>
        <dbReference type="Proteomes" id="UP000230750"/>
    </source>
</evidence>
<evidence type="ECO:0000256" key="10">
    <source>
        <dbReference type="ARBA" id="ARBA00023004"/>
    </source>
</evidence>
<dbReference type="EMBL" id="MRZV01001415">
    <property type="protein sequence ID" value="PIK38022.1"/>
    <property type="molecule type" value="Genomic_DNA"/>
</dbReference>
<keyword evidence="10 13" id="KW-0408">Iron</keyword>
<reference evidence="15 16" key="1">
    <citation type="journal article" date="2017" name="PLoS Biol.">
        <title>The sea cucumber genome provides insights into morphological evolution and visceral regeneration.</title>
        <authorList>
            <person name="Zhang X."/>
            <person name="Sun L."/>
            <person name="Yuan J."/>
            <person name="Sun Y."/>
            <person name="Gao Y."/>
            <person name="Zhang L."/>
            <person name="Li S."/>
            <person name="Dai H."/>
            <person name="Hamel J.F."/>
            <person name="Liu C."/>
            <person name="Yu Y."/>
            <person name="Liu S."/>
            <person name="Lin W."/>
            <person name="Guo K."/>
            <person name="Jin S."/>
            <person name="Xu P."/>
            <person name="Storey K.B."/>
            <person name="Huan P."/>
            <person name="Zhang T."/>
            <person name="Zhou Y."/>
            <person name="Zhang J."/>
            <person name="Lin C."/>
            <person name="Li X."/>
            <person name="Xing L."/>
            <person name="Huo D."/>
            <person name="Sun M."/>
            <person name="Wang L."/>
            <person name="Mercier A."/>
            <person name="Li F."/>
            <person name="Yang H."/>
            <person name="Xiang J."/>
        </authorList>
    </citation>
    <scope>NUCLEOTIDE SEQUENCE [LARGE SCALE GENOMIC DNA]</scope>
    <source>
        <strain evidence="15">Shaxun</strain>
        <tissue evidence="15">Muscle</tissue>
    </source>
</reference>
<keyword evidence="5 13" id="KW-0349">Heme</keyword>
<keyword evidence="6 13" id="KW-0479">Metal-binding</keyword>
<evidence type="ECO:0000256" key="2">
    <source>
        <dbReference type="ARBA" id="ARBA00004174"/>
    </source>
</evidence>
<dbReference type="InterPro" id="IPR050182">
    <property type="entry name" value="Cytochrome_P450_fam2"/>
</dbReference>
<dbReference type="PRINTS" id="PR00385">
    <property type="entry name" value="P450"/>
</dbReference>
<dbReference type="PRINTS" id="PR00463">
    <property type="entry name" value="EP450I"/>
</dbReference>
<evidence type="ECO:0000256" key="13">
    <source>
        <dbReference type="PIRSR" id="PIRSR602401-1"/>
    </source>
</evidence>
<sequence>MGNIIFSVLFRKRWAYDDTGLAELLEAAHTAPQVINPSFYFLIPTFVHYLGRFNFIPMKSMRMVQLAFEKLSGFSDVEISNHLMNNNSTLNPDEEQAHRHFADIFLSTADGKTSKGEQTYMTVNSLKGVVANLFLGGLDSTATVLTWLILLLLKYQDVQKKAREEVDAIIGRERSPTLTDRDQMSYVNAFIQETHRFVTASPHGSYHLVSQDTEYDGYFIPKGTHVVQNLWAIHHDEANFKDPFVFNPERFIDDEGAFTKSRLVVPYGTGKRICPGEVLAQRELFLFVATLLQKFDLQPPEGVSPDSISVEGVYNGAGIFVPDFKVRFMPLTNPST</sequence>
<evidence type="ECO:0000256" key="1">
    <source>
        <dbReference type="ARBA" id="ARBA00001971"/>
    </source>
</evidence>
<dbReference type="GO" id="GO:0004497">
    <property type="term" value="F:monooxygenase activity"/>
    <property type="evidence" value="ECO:0007669"/>
    <property type="project" value="UniProtKB-KW"/>
</dbReference>
<dbReference type="GO" id="GO:0016705">
    <property type="term" value="F:oxidoreductase activity, acting on paired donors, with incorporation or reduction of molecular oxygen"/>
    <property type="evidence" value="ECO:0007669"/>
    <property type="project" value="InterPro"/>
</dbReference>
<dbReference type="OrthoDB" id="2789670at2759"/>
<keyword evidence="14" id="KW-1133">Transmembrane helix</keyword>
<dbReference type="SMR" id="A0A2G8JQH0"/>
<gene>
    <name evidence="15" type="ORF">BSL78_25134</name>
</gene>
<dbReference type="InterPro" id="IPR001128">
    <property type="entry name" value="Cyt_P450"/>
</dbReference>
<evidence type="ECO:0000256" key="3">
    <source>
        <dbReference type="ARBA" id="ARBA00004406"/>
    </source>
</evidence>
<dbReference type="STRING" id="307972.A0A2G8JQH0"/>
<keyword evidence="12 14" id="KW-0472">Membrane</keyword>
<evidence type="ECO:0000256" key="5">
    <source>
        <dbReference type="ARBA" id="ARBA00022617"/>
    </source>
</evidence>
<evidence type="ECO:0000256" key="14">
    <source>
        <dbReference type="SAM" id="Phobius"/>
    </source>
</evidence>
<dbReference type="Gene3D" id="1.10.630.10">
    <property type="entry name" value="Cytochrome P450"/>
    <property type="match status" value="1"/>
</dbReference>
<keyword evidence="11" id="KW-0503">Monooxygenase</keyword>
<dbReference type="GO" id="GO:0020037">
    <property type="term" value="F:heme binding"/>
    <property type="evidence" value="ECO:0007669"/>
    <property type="project" value="InterPro"/>
</dbReference>
<keyword evidence="14" id="KW-0812">Transmembrane</keyword>
<dbReference type="Pfam" id="PF00067">
    <property type="entry name" value="p450"/>
    <property type="match status" value="1"/>
</dbReference>
<keyword evidence="7" id="KW-0256">Endoplasmic reticulum</keyword>
<comment type="caution">
    <text evidence="15">The sequence shown here is derived from an EMBL/GenBank/DDBJ whole genome shotgun (WGS) entry which is preliminary data.</text>
</comment>
<evidence type="ECO:0000256" key="7">
    <source>
        <dbReference type="ARBA" id="ARBA00022824"/>
    </source>
</evidence>
<dbReference type="PANTHER" id="PTHR24300">
    <property type="entry name" value="CYTOCHROME P450 508A4-RELATED"/>
    <property type="match status" value="1"/>
</dbReference>
<feature type="binding site" description="axial binding residue" evidence="13">
    <location>
        <position position="274"/>
    </location>
    <ligand>
        <name>heme</name>
        <dbReference type="ChEBI" id="CHEBI:30413"/>
    </ligand>
    <ligandPart>
        <name>Fe</name>
        <dbReference type="ChEBI" id="CHEBI:18248"/>
    </ligandPart>
</feature>
<comment type="similarity">
    <text evidence="4">Belongs to the cytochrome P450 family.</text>
</comment>
<evidence type="ECO:0000256" key="6">
    <source>
        <dbReference type="ARBA" id="ARBA00022723"/>
    </source>
</evidence>
<name>A0A2G8JQH0_STIJA</name>
<feature type="transmembrane region" description="Helical" evidence="14">
    <location>
        <begin position="129"/>
        <end position="153"/>
    </location>
</feature>
<dbReference type="InterPro" id="IPR036396">
    <property type="entry name" value="Cyt_P450_sf"/>
</dbReference>
<evidence type="ECO:0000256" key="12">
    <source>
        <dbReference type="ARBA" id="ARBA00023136"/>
    </source>
</evidence>
<evidence type="ECO:0000256" key="11">
    <source>
        <dbReference type="ARBA" id="ARBA00023033"/>
    </source>
</evidence>
<keyword evidence="8" id="KW-0492">Microsome</keyword>
<protein>
    <submittedName>
        <fullName evidence="15">Putative cytochrome P450 2C55-like isoform X1</fullName>
    </submittedName>
</protein>
<keyword evidence="16" id="KW-1185">Reference proteome</keyword>
<evidence type="ECO:0000313" key="15">
    <source>
        <dbReference type="EMBL" id="PIK38022.1"/>
    </source>
</evidence>
<dbReference type="GO" id="GO:0005789">
    <property type="term" value="C:endoplasmic reticulum membrane"/>
    <property type="evidence" value="ECO:0007669"/>
    <property type="project" value="UniProtKB-SubCell"/>
</dbReference>
<comment type="cofactor">
    <cofactor evidence="1 13">
        <name>heme</name>
        <dbReference type="ChEBI" id="CHEBI:30413"/>
    </cofactor>
</comment>
<evidence type="ECO:0000256" key="9">
    <source>
        <dbReference type="ARBA" id="ARBA00023002"/>
    </source>
</evidence>
<evidence type="ECO:0000256" key="8">
    <source>
        <dbReference type="ARBA" id="ARBA00022848"/>
    </source>
</evidence>
<organism evidence="15 16">
    <name type="scientific">Stichopus japonicus</name>
    <name type="common">Sea cucumber</name>
    <dbReference type="NCBI Taxonomy" id="307972"/>
    <lineage>
        <taxon>Eukaryota</taxon>
        <taxon>Metazoa</taxon>
        <taxon>Echinodermata</taxon>
        <taxon>Eleutherozoa</taxon>
        <taxon>Echinozoa</taxon>
        <taxon>Holothuroidea</taxon>
        <taxon>Aspidochirotacea</taxon>
        <taxon>Aspidochirotida</taxon>
        <taxon>Stichopodidae</taxon>
        <taxon>Apostichopus</taxon>
    </lineage>
</organism>
<evidence type="ECO:0000256" key="4">
    <source>
        <dbReference type="ARBA" id="ARBA00010617"/>
    </source>
</evidence>
<comment type="subcellular location">
    <subcellularLocation>
        <location evidence="3">Endoplasmic reticulum membrane</location>
        <topology evidence="3">Peripheral membrane protein</topology>
    </subcellularLocation>
    <subcellularLocation>
        <location evidence="2">Microsome membrane</location>
        <topology evidence="2">Peripheral membrane protein</topology>
    </subcellularLocation>
</comment>
<dbReference type="InterPro" id="IPR002401">
    <property type="entry name" value="Cyt_P450_E_grp-I"/>
</dbReference>
<keyword evidence="9" id="KW-0560">Oxidoreductase</keyword>
<dbReference type="SUPFAM" id="SSF48264">
    <property type="entry name" value="Cytochrome P450"/>
    <property type="match status" value="1"/>
</dbReference>
<dbReference type="FunFam" id="1.10.630.10:FF:000238">
    <property type="entry name" value="Cytochrome P450 2A6"/>
    <property type="match status" value="1"/>
</dbReference>
<dbReference type="Proteomes" id="UP000230750">
    <property type="component" value="Unassembled WGS sequence"/>
</dbReference>
<accession>A0A2G8JQH0</accession>
<dbReference type="GO" id="GO:0005506">
    <property type="term" value="F:iron ion binding"/>
    <property type="evidence" value="ECO:0007669"/>
    <property type="project" value="InterPro"/>
</dbReference>
<dbReference type="AlphaFoldDB" id="A0A2G8JQH0"/>
<proteinExistence type="inferred from homology"/>